<dbReference type="AlphaFoldDB" id="A0A9D1E0J1"/>
<dbReference type="InterPro" id="IPR008258">
    <property type="entry name" value="Transglycosylase_SLT_dom_1"/>
</dbReference>
<evidence type="ECO:0000256" key="1">
    <source>
        <dbReference type="ARBA" id="ARBA00007734"/>
    </source>
</evidence>
<dbReference type="InterPro" id="IPR023346">
    <property type="entry name" value="Lysozyme-like_dom_sf"/>
</dbReference>
<dbReference type="Gene3D" id="3.40.190.10">
    <property type="entry name" value="Periplasmic binding protein-like II"/>
    <property type="match status" value="1"/>
</dbReference>
<reference evidence="3" key="2">
    <citation type="journal article" date="2021" name="PeerJ">
        <title>Extensive microbial diversity within the chicken gut microbiome revealed by metagenomics and culture.</title>
        <authorList>
            <person name="Gilroy R."/>
            <person name="Ravi A."/>
            <person name="Getino M."/>
            <person name="Pursley I."/>
            <person name="Horton D.L."/>
            <person name="Alikhan N.F."/>
            <person name="Baker D."/>
            <person name="Gharbi K."/>
            <person name="Hall N."/>
            <person name="Watson M."/>
            <person name="Adriaenssens E.M."/>
            <person name="Foster-Nyarko E."/>
            <person name="Jarju S."/>
            <person name="Secka A."/>
            <person name="Antonio M."/>
            <person name="Oren A."/>
            <person name="Chaudhuri R.R."/>
            <person name="La Ragione R."/>
            <person name="Hildebrand F."/>
            <person name="Pallen M.J."/>
        </authorList>
    </citation>
    <scope>NUCLEOTIDE SEQUENCE</scope>
    <source>
        <strain evidence="3">ChiHjej13B12-12457</strain>
    </source>
</reference>
<sequence length="356" mass="40546">MGRLWKTAVAVAAIFVLGNLLRLCEMPDRSAVDPDSFPVRDSLTACINIRSGMYTGKGFLTGFQYTMLTSMADTMNVRMGFSGVYERRNCWQMLEEGQVDMVAVSVSDSIPSDHAGAVALTMPFRGYAWAVRSGDQGLLYRANRWLGRMVHSAEYADMEKRFFRSYSLEPYIEAGTRTDRISPYDETVKRHCGLLGWDWRLLSAVIFKESRFSIGAYSRRGATGLMQVMRSTAAVYGITDLFSPEENIKAGTMHLRHIERRYQNMGFDSVNVVKFTLAAYNAGESRIEDCINFTLDQGRDFTDWETVAATIPLMAEQEYIEEADFLRHGRFRGRETVQYVRDVLSKYEEYRTVVEG</sequence>
<dbReference type="PANTHER" id="PTHR37423">
    <property type="entry name" value="SOLUBLE LYTIC MUREIN TRANSGLYCOSYLASE-RELATED"/>
    <property type="match status" value="1"/>
</dbReference>
<protein>
    <submittedName>
        <fullName evidence="3">Transglycosylase SLT domain-containing protein</fullName>
    </submittedName>
</protein>
<dbReference type="SUPFAM" id="SSF53955">
    <property type="entry name" value="Lysozyme-like"/>
    <property type="match status" value="1"/>
</dbReference>
<dbReference type="Pfam" id="PF01464">
    <property type="entry name" value="SLT"/>
    <property type="match status" value="1"/>
</dbReference>
<reference evidence="3" key="1">
    <citation type="submission" date="2020-10" db="EMBL/GenBank/DDBJ databases">
        <authorList>
            <person name="Gilroy R."/>
        </authorList>
    </citation>
    <scope>NUCLEOTIDE SEQUENCE</scope>
    <source>
        <strain evidence="3">ChiHjej13B12-12457</strain>
    </source>
</reference>
<feature type="domain" description="Transglycosylase SLT" evidence="2">
    <location>
        <begin position="198"/>
        <end position="290"/>
    </location>
</feature>
<dbReference type="Proteomes" id="UP000886744">
    <property type="component" value="Unassembled WGS sequence"/>
</dbReference>
<name>A0A9D1E0J1_9BACT</name>
<evidence type="ECO:0000259" key="2">
    <source>
        <dbReference type="Pfam" id="PF01464"/>
    </source>
</evidence>
<gene>
    <name evidence="3" type="ORF">IAC94_01840</name>
</gene>
<comment type="caution">
    <text evidence="3">The sequence shown here is derived from an EMBL/GenBank/DDBJ whole genome shotgun (WGS) entry which is preliminary data.</text>
</comment>
<evidence type="ECO:0000313" key="3">
    <source>
        <dbReference type="EMBL" id="HIR62251.1"/>
    </source>
</evidence>
<comment type="similarity">
    <text evidence="1">Belongs to the transglycosylase Slt family.</text>
</comment>
<dbReference type="Gene3D" id="1.10.530.10">
    <property type="match status" value="1"/>
</dbReference>
<dbReference type="EMBL" id="DVHI01000028">
    <property type="protein sequence ID" value="HIR62251.1"/>
    <property type="molecule type" value="Genomic_DNA"/>
</dbReference>
<organism evidence="3 4">
    <name type="scientific">Candidatus Coprenecus avistercoris</name>
    <dbReference type="NCBI Taxonomy" id="2840730"/>
    <lineage>
        <taxon>Bacteria</taxon>
        <taxon>Pseudomonadati</taxon>
        <taxon>Bacteroidota</taxon>
        <taxon>Bacteroidia</taxon>
        <taxon>Bacteroidales</taxon>
        <taxon>Rikenellaceae</taxon>
        <taxon>Rikenellaceae incertae sedis</taxon>
        <taxon>Candidatus Coprenecus</taxon>
    </lineage>
</organism>
<dbReference type="PANTHER" id="PTHR37423:SF2">
    <property type="entry name" value="MEMBRANE-BOUND LYTIC MUREIN TRANSGLYCOSYLASE C"/>
    <property type="match status" value="1"/>
</dbReference>
<accession>A0A9D1E0J1</accession>
<evidence type="ECO:0000313" key="4">
    <source>
        <dbReference type="Proteomes" id="UP000886744"/>
    </source>
</evidence>
<proteinExistence type="inferred from homology"/>